<dbReference type="InterPro" id="IPR036771">
    <property type="entry name" value="ATPsynth_dsu/esu_N"/>
</dbReference>
<keyword evidence="4 10" id="KW-0813">Transport</keyword>
<dbReference type="NCBIfam" id="TIGR01216">
    <property type="entry name" value="ATP_synt_epsi"/>
    <property type="match status" value="1"/>
</dbReference>
<dbReference type="Gene3D" id="2.60.15.10">
    <property type="entry name" value="F0F1 ATP synthase delta/epsilon subunit, N-terminal"/>
    <property type="match status" value="1"/>
</dbReference>
<comment type="subunit">
    <text evidence="10 11">F-type ATPases have 2 components, CF(1) - the catalytic core - and CF(0) - the membrane proton channel. CF(1) has five subunits: alpha(3), beta(3), gamma(1), delta(1), epsilon(1). CF(0) has three main subunits: a, b and c.</text>
</comment>
<gene>
    <name evidence="10" type="primary">atpC</name>
    <name evidence="13" type="ORF">H1D41_11370</name>
</gene>
<evidence type="ECO:0000256" key="4">
    <source>
        <dbReference type="ARBA" id="ARBA00022448"/>
    </source>
</evidence>
<dbReference type="HAMAP" id="MF_00530">
    <property type="entry name" value="ATP_synth_epsil_bac"/>
    <property type="match status" value="1"/>
</dbReference>
<keyword evidence="8 10" id="KW-0139">CF(1)</keyword>
<dbReference type="GO" id="GO:0046933">
    <property type="term" value="F:proton-transporting ATP synthase activity, rotational mechanism"/>
    <property type="evidence" value="ECO:0007669"/>
    <property type="project" value="UniProtKB-UniRule"/>
</dbReference>
<dbReference type="InterPro" id="IPR020546">
    <property type="entry name" value="ATP_synth_F1_dsu/esu_N"/>
</dbReference>
<evidence type="ECO:0000256" key="11">
    <source>
        <dbReference type="RuleBase" id="RU003656"/>
    </source>
</evidence>
<dbReference type="NCBIfam" id="NF009978">
    <property type="entry name" value="PRK13443.1"/>
    <property type="match status" value="1"/>
</dbReference>
<keyword evidence="9 10" id="KW-0066">ATP synthesis</keyword>
<evidence type="ECO:0000259" key="12">
    <source>
        <dbReference type="Pfam" id="PF02823"/>
    </source>
</evidence>
<evidence type="ECO:0000256" key="5">
    <source>
        <dbReference type="ARBA" id="ARBA00022781"/>
    </source>
</evidence>
<comment type="caution">
    <text evidence="13">The sequence shown here is derived from an EMBL/GenBank/DDBJ whole genome shotgun (WGS) entry which is preliminary data.</text>
</comment>
<evidence type="ECO:0000256" key="9">
    <source>
        <dbReference type="ARBA" id="ARBA00023310"/>
    </source>
</evidence>
<reference evidence="13" key="1">
    <citation type="submission" date="2020-10" db="EMBL/GenBank/DDBJ databases">
        <title>Paenihalocynthiibacter styelae gen. nov., sp. nov., isolated from stalked sea squirt Styela clava.</title>
        <authorList>
            <person name="Kim Y.-O."/>
            <person name="Yoon J.-H."/>
        </authorList>
    </citation>
    <scope>NUCLEOTIDE SEQUENCE</scope>
    <source>
        <strain evidence="13">MYP1-1</strain>
    </source>
</reference>
<keyword evidence="14" id="KW-1185">Reference proteome</keyword>
<sequence>MADTMQFDLVSPEKNLASLEATEVQIPAAEGDLTAMAGHAPLITTLRPGILKIQGSGETQAFAVTGGFAEVSASATSVLAEQAIPASDLTQDAFAALIAEAKEDRDQASDTGRDVADKRLNDLTAMGAELGLSA</sequence>
<feature type="domain" description="ATP synthase F1 complex delta/epsilon subunit N-terminal" evidence="12">
    <location>
        <begin position="5"/>
        <end position="83"/>
    </location>
</feature>
<keyword evidence="10" id="KW-1003">Cell membrane</keyword>
<dbReference type="GO" id="GO:0005886">
    <property type="term" value="C:plasma membrane"/>
    <property type="evidence" value="ECO:0007669"/>
    <property type="project" value="UniProtKB-SubCell"/>
</dbReference>
<keyword evidence="5 10" id="KW-0375">Hydrogen ion transport</keyword>
<dbReference type="GO" id="GO:0012505">
    <property type="term" value="C:endomembrane system"/>
    <property type="evidence" value="ECO:0007669"/>
    <property type="project" value="UniProtKB-SubCell"/>
</dbReference>
<organism evidence="13 14">
    <name type="scientific">Halocynthiibacter styelae</name>
    <dbReference type="NCBI Taxonomy" id="2761955"/>
    <lineage>
        <taxon>Bacteria</taxon>
        <taxon>Pseudomonadati</taxon>
        <taxon>Pseudomonadota</taxon>
        <taxon>Alphaproteobacteria</taxon>
        <taxon>Rhodobacterales</taxon>
        <taxon>Paracoccaceae</taxon>
        <taxon>Halocynthiibacter</taxon>
    </lineage>
</organism>
<dbReference type="SUPFAM" id="SSF51344">
    <property type="entry name" value="Epsilon subunit of F1F0-ATP synthase N-terminal domain"/>
    <property type="match status" value="1"/>
</dbReference>
<dbReference type="Pfam" id="PF02823">
    <property type="entry name" value="ATP-synt_DE_N"/>
    <property type="match status" value="1"/>
</dbReference>
<keyword evidence="6 10" id="KW-0406">Ion transport</keyword>
<evidence type="ECO:0000313" key="13">
    <source>
        <dbReference type="EMBL" id="MBI1494237.1"/>
    </source>
</evidence>
<evidence type="ECO:0000256" key="3">
    <source>
        <dbReference type="ARBA" id="ARBA00005712"/>
    </source>
</evidence>
<evidence type="ECO:0000256" key="7">
    <source>
        <dbReference type="ARBA" id="ARBA00023136"/>
    </source>
</evidence>
<evidence type="ECO:0000256" key="1">
    <source>
        <dbReference type="ARBA" id="ARBA00003543"/>
    </source>
</evidence>
<evidence type="ECO:0000256" key="2">
    <source>
        <dbReference type="ARBA" id="ARBA00004184"/>
    </source>
</evidence>
<comment type="similarity">
    <text evidence="3 10 11">Belongs to the ATPase epsilon chain family.</text>
</comment>
<dbReference type="GO" id="GO:0045259">
    <property type="term" value="C:proton-transporting ATP synthase complex"/>
    <property type="evidence" value="ECO:0007669"/>
    <property type="project" value="UniProtKB-KW"/>
</dbReference>
<evidence type="ECO:0000256" key="8">
    <source>
        <dbReference type="ARBA" id="ARBA00023196"/>
    </source>
</evidence>
<accession>A0A8J7LQE3</accession>
<evidence type="ECO:0000256" key="6">
    <source>
        <dbReference type="ARBA" id="ARBA00023065"/>
    </source>
</evidence>
<evidence type="ECO:0000313" key="14">
    <source>
        <dbReference type="Proteomes" id="UP000640583"/>
    </source>
</evidence>
<keyword evidence="7 10" id="KW-0472">Membrane</keyword>
<dbReference type="InterPro" id="IPR001469">
    <property type="entry name" value="ATP_synth_F1_dsu/esu"/>
</dbReference>
<dbReference type="GO" id="GO:0005524">
    <property type="term" value="F:ATP binding"/>
    <property type="evidence" value="ECO:0007669"/>
    <property type="project" value="UniProtKB-UniRule"/>
</dbReference>
<name>A0A8J7LQE3_9RHOB</name>
<evidence type="ECO:0000256" key="10">
    <source>
        <dbReference type="HAMAP-Rule" id="MF_00530"/>
    </source>
</evidence>
<dbReference type="Proteomes" id="UP000640583">
    <property type="component" value="Unassembled WGS sequence"/>
</dbReference>
<dbReference type="PANTHER" id="PTHR13822:SF10">
    <property type="entry name" value="ATP SYNTHASE EPSILON CHAIN, CHLOROPLASTIC"/>
    <property type="match status" value="1"/>
</dbReference>
<protein>
    <recommendedName>
        <fullName evidence="10">ATP synthase epsilon chain</fullName>
    </recommendedName>
    <alternativeName>
        <fullName evidence="10">ATP synthase F1 sector epsilon subunit</fullName>
    </alternativeName>
    <alternativeName>
        <fullName evidence="10">F-ATPase epsilon subunit</fullName>
    </alternativeName>
</protein>
<comment type="function">
    <text evidence="1 10">Produces ATP from ADP in the presence of a proton gradient across the membrane.</text>
</comment>
<dbReference type="NCBIfam" id="NF001851">
    <property type="entry name" value="PRK00571.2-4"/>
    <property type="match status" value="1"/>
</dbReference>
<dbReference type="PANTHER" id="PTHR13822">
    <property type="entry name" value="ATP SYNTHASE DELTA/EPSILON CHAIN"/>
    <property type="match status" value="1"/>
</dbReference>
<dbReference type="RefSeq" id="WP_228849019.1">
    <property type="nucleotide sequence ID" value="NZ_JADCKQ010000008.1"/>
</dbReference>
<proteinExistence type="inferred from homology"/>
<comment type="subcellular location">
    <subcellularLocation>
        <location evidence="10">Cell membrane</location>
        <topology evidence="10">Peripheral membrane protein</topology>
    </subcellularLocation>
    <subcellularLocation>
        <location evidence="2">Endomembrane system</location>
        <topology evidence="2">Peripheral membrane protein</topology>
    </subcellularLocation>
</comment>
<dbReference type="CDD" id="cd12152">
    <property type="entry name" value="F1-ATPase_delta"/>
    <property type="match status" value="1"/>
</dbReference>
<dbReference type="EMBL" id="JADCKQ010000008">
    <property type="protein sequence ID" value="MBI1494237.1"/>
    <property type="molecule type" value="Genomic_DNA"/>
</dbReference>
<dbReference type="AlphaFoldDB" id="A0A8J7LQE3"/>